<dbReference type="Proteomes" id="UP000318711">
    <property type="component" value="Unassembled WGS sequence"/>
</dbReference>
<organism evidence="1 2">
    <name type="scientific">Candidatus Berkelbacteria bacterium Licking1014_2</name>
    <dbReference type="NCBI Taxonomy" id="2017146"/>
    <lineage>
        <taxon>Bacteria</taxon>
        <taxon>Candidatus Berkelbacteria</taxon>
    </lineage>
</organism>
<proteinExistence type="predicted"/>
<evidence type="ECO:0000313" key="1">
    <source>
        <dbReference type="EMBL" id="TSC96757.1"/>
    </source>
</evidence>
<gene>
    <name evidence="1" type="ORF">CEN88_278</name>
</gene>
<comment type="caution">
    <text evidence="1">The sequence shown here is derived from an EMBL/GenBank/DDBJ whole genome shotgun (WGS) entry which is preliminary data.</text>
</comment>
<dbReference type="AlphaFoldDB" id="A0A554LV64"/>
<protein>
    <submittedName>
        <fullName evidence="1">Uncharacterized protein</fullName>
    </submittedName>
</protein>
<reference evidence="1 2" key="1">
    <citation type="submission" date="2017-07" db="EMBL/GenBank/DDBJ databases">
        <title>Mechanisms for carbon and nitrogen cycling indicate functional differentiation within the Candidate Phyla Radiation.</title>
        <authorList>
            <person name="Danczak R.E."/>
            <person name="Johnston M.D."/>
            <person name="Kenah C."/>
            <person name="Slattery M."/>
            <person name="Wrighton K.C."/>
            <person name="Wilkins M.J."/>
        </authorList>
    </citation>
    <scope>NUCLEOTIDE SEQUENCE [LARGE SCALE GENOMIC DNA]</scope>
    <source>
        <strain evidence="1">Licking1014_2</strain>
    </source>
</reference>
<evidence type="ECO:0000313" key="2">
    <source>
        <dbReference type="Proteomes" id="UP000318711"/>
    </source>
</evidence>
<name>A0A554LV64_9BACT</name>
<dbReference type="EMBL" id="VMGL01000029">
    <property type="protein sequence ID" value="TSC96757.1"/>
    <property type="molecule type" value="Genomic_DNA"/>
</dbReference>
<sequence>MENSQPEISLTPDFKAEIVLAWTMYLFLKRLIDAGIFTKEEFLEIHRAYNEGYRCGQDNLRNIKADEIANIALKLADAIARKKIGRWEFDYFYIIGDSYQEAFLRLDKLGEDFCRWLTSTNWTGIVQLEQAITQVGGLSRLKNQFKDWLEGRTEVFRIINNLDKTKFGSIYLLHSNIYKAFQEQCKAECRKAVESLEAAEDKEQLLKALEPLLIRRWIYFKNPENFGGLKYCGDIPKAVSVVEAYYKQLEPLRITRQKK</sequence>
<accession>A0A554LV64</accession>